<evidence type="ECO:0000256" key="2">
    <source>
        <dbReference type="ARBA" id="ARBA00007282"/>
    </source>
</evidence>
<organism evidence="9 10">
    <name type="scientific">Aspergillus clavatus (strain ATCC 1007 / CBS 513.65 / DSM 816 / NCTC 3887 / NRRL 1 / QM 1276 / 107)</name>
    <dbReference type="NCBI Taxonomy" id="344612"/>
    <lineage>
        <taxon>Eukaryota</taxon>
        <taxon>Fungi</taxon>
        <taxon>Dikarya</taxon>
        <taxon>Ascomycota</taxon>
        <taxon>Pezizomycotina</taxon>
        <taxon>Eurotiomycetes</taxon>
        <taxon>Eurotiomycetidae</taxon>
        <taxon>Eurotiales</taxon>
        <taxon>Aspergillaceae</taxon>
        <taxon>Aspergillus</taxon>
        <taxon>Aspergillus subgen. Fumigati</taxon>
    </lineage>
</organism>
<evidence type="ECO:0000256" key="3">
    <source>
        <dbReference type="ARBA" id="ARBA00022679"/>
    </source>
</evidence>
<gene>
    <name evidence="9" type="ORF">ACLA_042180</name>
</gene>
<keyword evidence="10" id="KW-1185">Reference proteome</keyword>
<reference evidence="9 10" key="1">
    <citation type="journal article" date="2008" name="PLoS Genet.">
        <title>Genomic islands in the pathogenic filamentous fungus Aspergillus fumigatus.</title>
        <authorList>
            <person name="Fedorova N.D."/>
            <person name="Khaldi N."/>
            <person name="Joardar V.S."/>
            <person name="Maiti R."/>
            <person name="Amedeo P."/>
            <person name="Anderson M.J."/>
            <person name="Crabtree J."/>
            <person name="Silva J.C."/>
            <person name="Badger J.H."/>
            <person name="Albarraq A."/>
            <person name="Angiuoli S."/>
            <person name="Bussey H."/>
            <person name="Bowyer P."/>
            <person name="Cotty P.J."/>
            <person name="Dyer P.S."/>
            <person name="Egan A."/>
            <person name="Galens K."/>
            <person name="Fraser-Liggett C.M."/>
            <person name="Haas B.J."/>
            <person name="Inman J.M."/>
            <person name="Kent R."/>
            <person name="Lemieux S."/>
            <person name="Malavazi I."/>
            <person name="Orvis J."/>
            <person name="Roemer T."/>
            <person name="Ronning C.M."/>
            <person name="Sundaram J.P."/>
            <person name="Sutton G."/>
            <person name="Turner G."/>
            <person name="Venter J.C."/>
            <person name="White O.R."/>
            <person name="Whitty B.R."/>
            <person name="Youngman P."/>
            <person name="Wolfe K.H."/>
            <person name="Goldman G.H."/>
            <person name="Wortman J.R."/>
            <person name="Jiang B."/>
            <person name="Denning D.W."/>
            <person name="Nierman W.C."/>
        </authorList>
    </citation>
    <scope>NUCLEOTIDE SEQUENCE [LARGE SCALE GENOMIC DNA]</scope>
    <source>
        <strain evidence="10">ATCC 1007 / CBS 513.65 / DSM 816 / NCTC 3887 / NRRL 1</strain>
    </source>
</reference>
<dbReference type="GO" id="GO:0008374">
    <property type="term" value="F:O-acyltransferase activity"/>
    <property type="evidence" value="ECO:0007669"/>
    <property type="project" value="InterPro"/>
</dbReference>
<evidence type="ECO:0000313" key="10">
    <source>
        <dbReference type="Proteomes" id="UP000006701"/>
    </source>
</evidence>
<proteinExistence type="inferred from homology"/>
<dbReference type="OMA" id="WWGRRWH"/>
<dbReference type="KEGG" id="act:ACLA_042180"/>
<keyword evidence="5 7" id="KW-1133">Transmembrane helix</keyword>
<dbReference type="Proteomes" id="UP000006701">
    <property type="component" value="Unassembled WGS sequence"/>
</dbReference>
<keyword evidence="4 7" id="KW-0812">Transmembrane</keyword>
<evidence type="ECO:0000256" key="7">
    <source>
        <dbReference type="SAM" id="Phobius"/>
    </source>
</evidence>
<comment type="similarity">
    <text evidence="2">Belongs to the wax synthase family.</text>
</comment>
<dbReference type="GO" id="GO:0016020">
    <property type="term" value="C:membrane"/>
    <property type="evidence" value="ECO:0007669"/>
    <property type="project" value="UniProtKB-SubCell"/>
</dbReference>
<evidence type="ECO:0000313" key="9">
    <source>
        <dbReference type="EMBL" id="EAW09996.1"/>
    </source>
</evidence>
<dbReference type="PANTHER" id="PTHR31595:SF67">
    <property type="entry name" value="WAX SYNTHASE DOMAIN-CONTAINING PROTEIN"/>
    <property type="match status" value="1"/>
</dbReference>
<feature type="transmembrane region" description="Helical" evidence="7">
    <location>
        <begin position="31"/>
        <end position="51"/>
    </location>
</feature>
<evidence type="ECO:0000256" key="5">
    <source>
        <dbReference type="ARBA" id="ARBA00022989"/>
    </source>
</evidence>
<keyword evidence="6 7" id="KW-0472">Membrane</keyword>
<feature type="transmembrane region" description="Helical" evidence="7">
    <location>
        <begin position="82"/>
        <end position="105"/>
    </location>
</feature>
<dbReference type="PANTHER" id="PTHR31595">
    <property type="entry name" value="LONG-CHAIN-ALCOHOL O-FATTY-ACYLTRANSFERASE 3-RELATED"/>
    <property type="match status" value="1"/>
</dbReference>
<dbReference type="InterPro" id="IPR044851">
    <property type="entry name" value="Wax_synthase"/>
</dbReference>
<keyword evidence="3" id="KW-0808">Transferase</keyword>
<dbReference type="eggNOG" id="ENOG502SAIV">
    <property type="taxonomic scope" value="Eukaryota"/>
</dbReference>
<dbReference type="AlphaFoldDB" id="A1CLH2"/>
<dbReference type="InterPro" id="IPR032805">
    <property type="entry name" value="Wax_synthase_dom"/>
</dbReference>
<feature type="domain" description="Wax synthase" evidence="8">
    <location>
        <begin position="277"/>
        <end position="367"/>
    </location>
</feature>
<dbReference type="Pfam" id="PF13813">
    <property type="entry name" value="MBOAT_2"/>
    <property type="match status" value="1"/>
</dbReference>
<dbReference type="OrthoDB" id="1077582at2759"/>
<name>A1CLH2_ASPCL</name>
<dbReference type="HOGENOM" id="CLU_021051_2_0_1"/>
<feature type="transmembrane region" description="Helical" evidence="7">
    <location>
        <begin position="237"/>
        <end position="260"/>
    </location>
</feature>
<evidence type="ECO:0000256" key="1">
    <source>
        <dbReference type="ARBA" id="ARBA00004141"/>
    </source>
</evidence>
<comment type="subcellular location">
    <subcellularLocation>
        <location evidence="1">Membrane</location>
        <topology evidence="1">Multi-pass membrane protein</topology>
    </subcellularLocation>
</comment>
<dbReference type="GeneID" id="4703478"/>
<accession>A1CLH2</accession>
<dbReference type="RefSeq" id="XP_001271422.1">
    <property type="nucleotide sequence ID" value="XM_001271421.1"/>
</dbReference>
<evidence type="ECO:0000259" key="8">
    <source>
        <dbReference type="Pfam" id="PF13813"/>
    </source>
</evidence>
<evidence type="ECO:0000256" key="4">
    <source>
        <dbReference type="ARBA" id="ARBA00022692"/>
    </source>
</evidence>
<evidence type="ECO:0000256" key="6">
    <source>
        <dbReference type="ARBA" id="ARBA00023136"/>
    </source>
</evidence>
<dbReference type="VEuPathDB" id="FungiDB:ACLA_042180"/>
<feature type="transmembrane region" description="Helical" evidence="7">
    <location>
        <begin position="58"/>
        <end position="76"/>
    </location>
</feature>
<dbReference type="GO" id="GO:0006629">
    <property type="term" value="P:lipid metabolic process"/>
    <property type="evidence" value="ECO:0007669"/>
    <property type="project" value="InterPro"/>
</dbReference>
<protein>
    <recommendedName>
        <fullName evidence="8">Wax synthase domain-containing protein</fullName>
    </recommendedName>
</protein>
<sequence>MALSALPYQQFLRAKESEFFSLIEQGSISPWLFPHDFLVVAIPILALWIPAGRPGSLAVRYAAFGVVCALSIRSILYTRCLIGGGTIVGFYYAFVIIWSAVFLVFKDVRTECYRIERRDGSFYWQGYPDTLYHRLTWLLDLFSSLRGVGWNWRIPGLPRLPEVDQPCVTEYRATSLLKTSLCRTAVYYVLMDILRMLVMLDPYFWGLIDTPPLPPLDRIYRFSPALMRLARTVISVLWIRTVMAYLFSMVPLFASIIALLPGVSAHSHTPPDAPWLYPPLFANFFNFRTVLDHGLPGWWGRRWHQTYRYAFAETARHCVPVQSSQERDRFLRQCVAFLLSGIMHTCAVHAHFAPRARVGGGSLLFFAVQPVGMLLQQRLRRGFAEGSRWERAFTLVSTYAWLYLSIGPFCDELAAAGTWGYDEPVPVSLARGLGVIEGEGWWVWERSYVRWWRGQKWWQNGIQII</sequence>
<dbReference type="EMBL" id="DS027056">
    <property type="protein sequence ID" value="EAW09996.1"/>
    <property type="molecule type" value="Genomic_DNA"/>
</dbReference>